<evidence type="ECO:0000256" key="3">
    <source>
        <dbReference type="ARBA" id="ARBA00021502"/>
    </source>
</evidence>
<dbReference type="InterPro" id="IPR012583">
    <property type="entry name" value="RIX1_N"/>
</dbReference>
<keyword evidence="9" id="KW-1185">Reference proteome</keyword>
<evidence type="ECO:0000313" key="8">
    <source>
        <dbReference type="EMBL" id="GMK54211.1"/>
    </source>
</evidence>
<dbReference type="Pfam" id="PF08167">
    <property type="entry name" value="RIX1"/>
    <property type="match status" value="1"/>
</dbReference>
<dbReference type="GO" id="GO:0006364">
    <property type="term" value="P:rRNA processing"/>
    <property type="evidence" value="ECO:0007669"/>
    <property type="project" value="TreeGrafter"/>
</dbReference>
<dbReference type="EMBL" id="BTCM01000001">
    <property type="protein sequence ID" value="GMK54211.1"/>
    <property type="molecule type" value="Genomic_DNA"/>
</dbReference>
<feature type="compositionally biased region" description="Acidic residues" evidence="5">
    <location>
        <begin position="731"/>
        <end position="753"/>
    </location>
</feature>
<comment type="similarity">
    <text evidence="2">Belongs to the RIX1/PELP1 family.</text>
</comment>
<evidence type="ECO:0000259" key="7">
    <source>
        <dbReference type="Pfam" id="PF08167"/>
    </source>
</evidence>
<reference evidence="8" key="2">
    <citation type="submission" date="2023-06" db="EMBL/GenBank/DDBJ databases">
        <authorList>
            <person name="Kobayashi Y."/>
            <person name="Kayamori A."/>
            <person name="Aoki K."/>
            <person name="Shiwa Y."/>
            <person name="Fujita N."/>
            <person name="Sugita T."/>
            <person name="Iwasaki W."/>
            <person name="Tanaka N."/>
            <person name="Takashima M."/>
        </authorList>
    </citation>
    <scope>NUCLEOTIDE SEQUENCE</scope>
    <source>
        <strain evidence="8">HIS016</strain>
    </source>
</reference>
<evidence type="ECO:0000313" key="9">
    <source>
        <dbReference type="Proteomes" id="UP001222932"/>
    </source>
</evidence>
<reference evidence="8" key="1">
    <citation type="journal article" date="2023" name="BMC Genomics">
        <title>Chromosome-level genome assemblies of Cutaneotrichosporon spp. (Trichosporonales, Basidiomycota) reveal imbalanced evolution between nucleotide sequences and chromosome synteny.</title>
        <authorList>
            <person name="Kobayashi Y."/>
            <person name="Kayamori A."/>
            <person name="Aoki K."/>
            <person name="Shiwa Y."/>
            <person name="Matsutani M."/>
            <person name="Fujita N."/>
            <person name="Sugita T."/>
            <person name="Iwasaki W."/>
            <person name="Tanaka N."/>
            <person name="Takashima M."/>
        </authorList>
    </citation>
    <scope>NUCLEOTIDE SEQUENCE</scope>
    <source>
        <strain evidence="8">HIS016</strain>
    </source>
</reference>
<gene>
    <name evidence="8" type="ORF">CspeluHIS016_0107970</name>
</gene>
<feature type="signal peptide" evidence="6">
    <location>
        <begin position="1"/>
        <end position="26"/>
    </location>
</feature>
<organism evidence="8 9">
    <name type="scientific">Cutaneotrichosporon spelunceum</name>
    <dbReference type="NCBI Taxonomy" id="1672016"/>
    <lineage>
        <taxon>Eukaryota</taxon>
        <taxon>Fungi</taxon>
        <taxon>Dikarya</taxon>
        <taxon>Basidiomycota</taxon>
        <taxon>Agaricomycotina</taxon>
        <taxon>Tremellomycetes</taxon>
        <taxon>Trichosporonales</taxon>
        <taxon>Trichosporonaceae</taxon>
        <taxon>Cutaneotrichosporon</taxon>
    </lineage>
</organism>
<keyword evidence="4" id="KW-0539">Nucleus</keyword>
<feature type="domain" description="Pre-rRNA-processing protein RIX1 N-terminal" evidence="7">
    <location>
        <begin position="38"/>
        <end position="197"/>
    </location>
</feature>
<proteinExistence type="inferred from homology"/>
<dbReference type="AlphaFoldDB" id="A0AAD3TPM3"/>
<sequence length="753" mass="78067">MSSPSALSGAALLDFLASLSLPSSAADEIVSLHAPFTQPSLLPQGPLGKWFTRLNSAVTAREPAAAALAAKVIEQDTEGFSASQYGKGWMGACLGVLAAPTTTPETLLSFLKLTCSLVAAAPQAPAFEREVVQPAMGKLAVSLSRVLERLVEARVWPATLSTLDTTRALVAASPASFRPAAPALRSPMTALVLGTSDAPETVRYVAAQTLATMHMASGKAAAPAAWGSDMCDVLGGLAASLSVMTAEAMEEEPPRASPPPPPAFNPTFPADPVERVNMSLLAVEGYVELGLALLTTVTARPVPVPLAQIVSAALRALNLTFDTPVAAHVSPAHHAALAAALPRVWNAGLLLLGGAMAACGDHVVPHLTAILEHTVYLLERVPAQMVEARLQLLRFHSILLEIYPSAILPAEYTSRLLKFSLGVLGTLLDARPAVTFATGSGRKGKKRARGAEDALVGGLEGRAPRAASPIEAEILRVALALSPALHAAVQPALLNFSLRLHLAVFAALATRPAFTDPSSAAAVRDALDEALEHAATLEAAGTARDIRTLLLAVLPTTAERNAMFDALLHPALPPLARPLPPLAQLHMFAPESEAERKVRRELGFRGLNDEEEEEEEEDDEMAIDDWVVGNGVAPPSKVPASAPVAVTAVPVSVPVPAPQPATVLAAVPAPVPPVPAPFTAPIPAPMTPAPVAVVVSTALEPTPAPAVPFMSSSKPATFAAPVPVPAPVASAEEEDDSDEEIPDLDSGSSDEDE</sequence>
<evidence type="ECO:0000256" key="5">
    <source>
        <dbReference type="SAM" id="MobiDB-lite"/>
    </source>
</evidence>
<evidence type="ECO:0000256" key="2">
    <source>
        <dbReference type="ARBA" id="ARBA00010511"/>
    </source>
</evidence>
<dbReference type="Proteomes" id="UP001222932">
    <property type="component" value="Unassembled WGS sequence"/>
</dbReference>
<dbReference type="GO" id="GO:0005634">
    <property type="term" value="C:nucleus"/>
    <property type="evidence" value="ECO:0007669"/>
    <property type="project" value="UniProtKB-SubCell"/>
</dbReference>
<comment type="caution">
    <text evidence="8">The sequence shown here is derived from an EMBL/GenBank/DDBJ whole genome shotgun (WGS) entry which is preliminary data.</text>
</comment>
<dbReference type="PANTHER" id="PTHR34105">
    <property type="entry name" value="PROLINE-, GLUTAMIC ACID- AND LEUCINE-RICH PROTEIN 1"/>
    <property type="match status" value="1"/>
</dbReference>
<evidence type="ECO:0000256" key="1">
    <source>
        <dbReference type="ARBA" id="ARBA00004123"/>
    </source>
</evidence>
<name>A0AAD3TPM3_9TREE</name>
<keyword evidence="6" id="KW-0732">Signal</keyword>
<comment type="subcellular location">
    <subcellularLocation>
        <location evidence="1">Nucleus</location>
    </subcellularLocation>
</comment>
<evidence type="ECO:0000256" key="4">
    <source>
        <dbReference type="ARBA" id="ARBA00023242"/>
    </source>
</evidence>
<protein>
    <recommendedName>
        <fullName evidence="3">Pre-rRNA-processing protein RIX1</fullName>
    </recommendedName>
</protein>
<accession>A0AAD3TPM3</accession>
<feature type="chain" id="PRO_5042088078" description="Pre-rRNA-processing protein RIX1" evidence="6">
    <location>
        <begin position="27"/>
        <end position="753"/>
    </location>
</feature>
<feature type="region of interest" description="Disordered" evidence="5">
    <location>
        <begin position="722"/>
        <end position="753"/>
    </location>
</feature>
<dbReference type="PANTHER" id="PTHR34105:SF1">
    <property type="entry name" value="PROLINE-, GLUTAMIC ACID- AND LEUCINE-RICH PROTEIN 1"/>
    <property type="match status" value="1"/>
</dbReference>
<evidence type="ECO:0000256" key="6">
    <source>
        <dbReference type="SAM" id="SignalP"/>
    </source>
</evidence>